<feature type="domain" description="Alanine racemase N-terminal" evidence="1">
    <location>
        <begin position="33"/>
        <end position="264"/>
    </location>
</feature>
<dbReference type="InterPro" id="IPR048449">
    <property type="entry name" value="YhfX-like_C"/>
</dbReference>
<evidence type="ECO:0000259" key="2">
    <source>
        <dbReference type="Pfam" id="PF21279"/>
    </source>
</evidence>
<dbReference type="Gene3D" id="2.40.37.30">
    <property type="match status" value="2"/>
</dbReference>
<dbReference type="SUPFAM" id="SSF51419">
    <property type="entry name" value="PLP-binding barrel"/>
    <property type="match status" value="1"/>
</dbReference>
<evidence type="ECO:0000313" key="4">
    <source>
        <dbReference type="Proteomes" id="UP000323176"/>
    </source>
</evidence>
<sequence length="387" mass="43732">MFLDVVRNNNFDLINIALDFHKRGLILPDSYVIDVDTVLENASRILEEANKNNIKLYAMTKQIGRVPYIAKKIVDIGYLGIVTVDFKEAQVMINNNIKLGNVGHLVQIPSKMIEEVVKYGSDIITVYSLDKILEINKAAEKVGKVQDIMIKVIDNNDTIYPGQYGGFYLDEIKKHIDKILPLKNIRINGITSFPCFLYNDDLKKIEATRNIETIHKCNSILNEYGVKAEQLNMPSTTSLENIKYIKEYGGTHGEPGHALTGTTPFNAKNFGQEKPAIIYLSEISHNLKSKSYFYGGGYYRRSHMSKLLVGNDAQHLMDFKVNIPSLDNIDYYFDFDNDNKNVNIGDAVISSFRTQIFVTRSDVVLIEGIKTGNPKIVGIYDSLGRIK</sequence>
<reference evidence="3 4" key="1">
    <citation type="journal article" date="1992" name="Lakartidningen">
        <title>[Penicillin V and not amoxicillin is the first choice preparation in acute otitis].</title>
        <authorList>
            <person name="Kamme C."/>
            <person name="Lundgren K."/>
            <person name="Prellner K."/>
        </authorList>
    </citation>
    <scope>NUCLEOTIDE SEQUENCE [LARGE SCALE GENOMIC DNA]</scope>
    <source>
        <strain evidence="3 4">PC5538III-hc</strain>
    </source>
</reference>
<proteinExistence type="predicted"/>
<evidence type="ECO:0000259" key="1">
    <source>
        <dbReference type="Pfam" id="PF01168"/>
    </source>
</evidence>
<feature type="domain" description="YhfX-like C-terminal" evidence="2">
    <location>
        <begin position="278"/>
        <end position="376"/>
    </location>
</feature>
<comment type="caution">
    <text evidence="3">The sequence shown here is derived from an EMBL/GenBank/DDBJ whole genome shotgun (WGS) entry which is preliminary data.</text>
</comment>
<evidence type="ECO:0000313" key="3">
    <source>
        <dbReference type="EMBL" id="TXJ45187.1"/>
    </source>
</evidence>
<dbReference type="AlphaFoldDB" id="A0A5C8F4F6"/>
<dbReference type="Pfam" id="PF21279">
    <property type="entry name" value="YhfX-like_C"/>
    <property type="match status" value="1"/>
</dbReference>
<dbReference type="EMBL" id="SAXY01000019">
    <property type="protein sequence ID" value="TXJ45187.1"/>
    <property type="molecule type" value="Genomic_DNA"/>
</dbReference>
<dbReference type="InterPro" id="IPR029066">
    <property type="entry name" value="PLP-binding_barrel"/>
</dbReference>
<dbReference type="CDD" id="cd06811">
    <property type="entry name" value="PLPDE_III_yhfX_like"/>
    <property type="match status" value="1"/>
</dbReference>
<organism evidence="3 4">
    <name type="scientific">Brachyspira pilosicoli</name>
    <name type="common">Serpulina pilosicoli</name>
    <dbReference type="NCBI Taxonomy" id="52584"/>
    <lineage>
        <taxon>Bacteria</taxon>
        <taxon>Pseudomonadati</taxon>
        <taxon>Spirochaetota</taxon>
        <taxon>Spirochaetia</taxon>
        <taxon>Brachyspirales</taxon>
        <taxon>Brachyspiraceae</taxon>
        <taxon>Brachyspira</taxon>
    </lineage>
</organism>
<accession>A0A5C8F4F6</accession>
<dbReference type="Proteomes" id="UP000323176">
    <property type="component" value="Unassembled WGS sequence"/>
</dbReference>
<protein>
    <submittedName>
        <fullName evidence="3">YhfX family PLP-dependent enzyme</fullName>
    </submittedName>
</protein>
<gene>
    <name evidence="3" type="ORF">EPJ72_02945</name>
</gene>
<dbReference type="InterPro" id="IPR001608">
    <property type="entry name" value="Ala_racemase_N"/>
</dbReference>
<name>A0A5C8F4F6_BRAPL</name>
<dbReference type="Pfam" id="PF01168">
    <property type="entry name" value="Ala_racemase_N"/>
    <property type="match status" value="1"/>
</dbReference>
<dbReference type="OrthoDB" id="3189402at2"/>